<sequence>MPVLATNRRHVGFNICNDWTSSWGAAREVIRTILIFHLLLKLQFATLPMPSGSSACTCLNGPALSFDTATMTTTSKRAWASASPLSQAFGASLLMPSTIAAELTAMDPF</sequence>
<organism evidence="1 2">
    <name type="scientific">Tilletia walkeri</name>
    <dbReference type="NCBI Taxonomy" id="117179"/>
    <lineage>
        <taxon>Eukaryota</taxon>
        <taxon>Fungi</taxon>
        <taxon>Dikarya</taxon>
        <taxon>Basidiomycota</taxon>
        <taxon>Ustilaginomycotina</taxon>
        <taxon>Exobasidiomycetes</taxon>
        <taxon>Tilletiales</taxon>
        <taxon>Tilletiaceae</taxon>
        <taxon>Tilletia</taxon>
    </lineage>
</organism>
<keyword evidence="2" id="KW-1185">Reference proteome</keyword>
<dbReference type="Proteomes" id="UP000078113">
    <property type="component" value="Unassembled WGS sequence"/>
</dbReference>
<gene>
    <name evidence="1" type="ORF">A4X09_0g5009</name>
</gene>
<accession>A0A8X7T3C0</accession>
<protein>
    <submittedName>
        <fullName evidence="1">Uncharacterized protein</fullName>
    </submittedName>
</protein>
<comment type="caution">
    <text evidence="1">The sequence shown here is derived from an EMBL/GenBank/DDBJ whole genome shotgun (WGS) entry which is preliminary data.</text>
</comment>
<reference evidence="1" key="2">
    <citation type="journal article" date="2019" name="IMA Fungus">
        <title>Genome sequencing and comparison of five Tilletia species to identify candidate genes for the detection of regulated species infecting wheat.</title>
        <authorList>
            <person name="Nguyen H.D.T."/>
            <person name="Sultana T."/>
            <person name="Kesanakurti P."/>
            <person name="Hambleton S."/>
        </authorList>
    </citation>
    <scope>NUCLEOTIDE SEQUENCE</scope>
    <source>
        <strain evidence="1">DAOMC 236422</strain>
    </source>
</reference>
<evidence type="ECO:0000313" key="2">
    <source>
        <dbReference type="Proteomes" id="UP000078113"/>
    </source>
</evidence>
<evidence type="ECO:0000313" key="1">
    <source>
        <dbReference type="EMBL" id="KAE8267342.1"/>
    </source>
</evidence>
<dbReference type="EMBL" id="LWDG02000236">
    <property type="protein sequence ID" value="KAE8267342.1"/>
    <property type="molecule type" value="Genomic_DNA"/>
</dbReference>
<dbReference type="AlphaFoldDB" id="A0A8X7T3C0"/>
<name>A0A8X7T3C0_9BASI</name>
<reference evidence="1" key="1">
    <citation type="submission" date="2016-04" db="EMBL/GenBank/DDBJ databases">
        <authorList>
            <person name="Nguyen H.D."/>
            <person name="Samba Siva P."/>
            <person name="Cullis J."/>
            <person name="Levesque C.A."/>
            <person name="Hambleton S."/>
        </authorList>
    </citation>
    <scope>NUCLEOTIDE SEQUENCE</scope>
    <source>
        <strain evidence="1">DAOMC 236422</strain>
    </source>
</reference>
<proteinExistence type="predicted"/>